<dbReference type="EMBL" id="CP063458">
    <property type="protein sequence ID" value="QOV89889.1"/>
    <property type="molecule type" value="Genomic_DNA"/>
</dbReference>
<accession>A0A7M2WWW6</accession>
<dbReference type="InterPro" id="IPR046847">
    <property type="entry name" value="Xre-like_HTH"/>
</dbReference>
<dbReference type="InterPro" id="IPR024467">
    <property type="entry name" value="Xre/MbcA/ParS-like_toxin-bd"/>
</dbReference>
<sequence length="159" mass="17534">MAKKTQTIHKLSKFKPGATTGAKNYSGIYTAKMALRGPLELVKIVQTGVPVSDAKKLYSHYKVDEKEVIGYLKVSVAKFKKWKANHRLSSEESDRLVRLARLMAAADALHEGDAEAARRWMESPKSALGGSSPLKFAQTEVGAREVEHLIGRLEHGVFS</sequence>
<dbReference type="RefSeq" id="WP_206292951.1">
    <property type="nucleotide sequence ID" value="NZ_CP063458.1"/>
</dbReference>
<feature type="domain" description="Antitoxin Xre/MbcA/ParS-like toxin-binding" evidence="1">
    <location>
        <begin position="105"/>
        <end position="156"/>
    </location>
</feature>
<feature type="domain" description="Antitoxin Xre-like helix-turn-helix" evidence="2">
    <location>
        <begin position="41"/>
        <end position="101"/>
    </location>
</feature>
<dbReference type="KEGG" id="hbs:IPV69_00505"/>
<evidence type="ECO:0000313" key="3">
    <source>
        <dbReference type="EMBL" id="QOV89889.1"/>
    </source>
</evidence>
<gene>
    <name evidence="3" type="ORF">IPV69_00505</name>
</gene>
<dbReference type="Pfam" id="PF20432">
    <property type="entry name" value="Xre-like-HTH"/>
    <property type="match status" value="1"/>
</dbReference>
<dbReference type="InterPro" id="IPR011979">
    <property type="entry name" value="Antitox_Xre"/>
</dbReference>
<keyword evidence="4" id="KW-1185">Reference proteome</keyword>
<dbReference type="Pfam" id="PF09722">
    <property type="entry name" value="Xre_MbcA_ParS_C"/>
    <property type="match status" value="1"/>
</dbReference>
<proteinExistence type="predicted"/>
<protein>
    <submittedName>
        <fullName evidence="3">DUF2384 domain-containing protein</fullName>
    </submittedName>
</protein>
<evidence type="ECO:0000313" key="4">
    <source>
        <dbReference type="Proteomes" id="UP000593765"/>
    </source>
</evidence>
<name>A0A7M2WWW6_9BACT</name>
<dbReference type="Proteomes" id="UP000593765">
    <property type="component" value="Chromosome"/>
</dbReference>
<evidence type="ECO:0000259" key="2">
    <source>
        <dbReference type="Pfam" id="PF20432"/>
    </source>
</evidence>
<reference evidence="3 4" key="1">
    <citation type="submission" date="2020-10" db="EMBL/GenBank/DDBJ databases">
        <title>Wide distribution of Phycisphaera-like planctomycetes from WD2101 soil group in peatlands and genome analysis of the first cultivated representative.</title>
        <authorList>
            <person name="Dedysh S.N."/>
            <person name="Beletsky A.V."/>
            <person name="Ivanova A."/>
            <person name="Kulichevskaya I.S."/>
            <person name="Suzina N.E."/>
            <person name="Philippov D.A."/>
            <person name="Rakitin A.L."/>
            <person name="Mardanov A.V."/>
            <person name="Ravin N.V."/>
        </authorList>
    </citation>
    <scope>NUCLEOTIDE SEQUENCE [LARGE SCALE GENOMIC DNA]</scope>
    <source>
        <strain evidence="3 4">M1803</strain>
    </source>
</reference>
<organism evidence="3 4">
    <name type="scientific">Humisphaera borealis</name>
    <dbReference type="NCBI Taxonomy" id="2807512"/>
    <lineage>
        <taxon>Bacteria</taxon>
        <taxon>Pseudomonadati</taxon>
        <taxon>Planctomycetota</taxon>
        <taxon>Phycisphaerae</taxon>
        <taxon>Tepidisphaerales</taxon>
        <taxon>Tepidisphaeraceae</taxon>
        <taxon>Humisphaera</taxon>
    </lineage>
</organism>
<evidence type="ECO:0000259" key="1">
    <source>
        <dbReference type="Pfam" id="PF09722"/>
    </source>
</evidence>
<dbReference type="NCBIfam" id="TIGR02293">
    <property type="entry name" value="TAS_TIGR02293"/>
    <property type="match status" value="1"/>
</dbReference>
<dbReference type="AlphaFoldDB" id="A0A7M2WWW6"/>
<dbReference type="GO" id="GO:0003677">
    <property type="term" value="F:DNA binding"/>
    <property type="evidence" value="ECO:0007669"/>
    <property type="project" value="InterPro"/>
</dbReference>